<dbReference type="PROSITE" id="PS00953">
    <property type="entry name" value="GLYCOSYL_HYDROL_F25_1"/>
    <property type="match status" value="1"/>
</dbReference>
<dbReference type="CDD" id="cd06412">
    <property type="entry name" value="GH25_CH-type"/>
    <property type="match status" value="1"/>
</dbReference>
<dbReference type="PROSITE" id="PS51904">
    <property type="entry name" value="GLYCOSYL_HYDROL_F25_2"/>
    <property type="match status" value="1"/>
</dbReference>
<evidence type="ECO:0000313" key="8">
    <source>
        <dbReference type="Proteomes" id="UP001183388"/>
    </source>
</evidence>
<dbReference type="SUPFAM" id="SSF51445">
    <property type="entry name" value="(Trans)glycosidases"/>
    <property type="match status" value="1"/>
</dbReference>
<dbReference type="EC" id="3.2.1.17" evidence="4"/>
<dbReference type="InterPro" id="IPR008270">
    <property type="entry name" value="Glyco_hydro_25_AS"/>
</dbReference>
<feature type="region of interest" description="Disordered" evidence="5">
    <location>
        <begin position="50"/>
        <end position="92"/>
    </location>
</feature>
<dbReference type="InterPro" id="IPR002053">
    <property type="entry name" value="Glyco_hydro_25"/>
</dbReference>
<feature type="region of interest" description="Disordered" evidence="5">
    <location>
        <begin position="1"/>
        <end position="21"/>
    </location>
</feature>
<proteinExistence type="inferred from homology"/>
<evidence type="ECO:0000256" key="3">
    <source>
        <dbReference type="ARBA" id="ARBA00023295"/>
    </source>
</evidence>
<feature type="compositionally biased region" description="Basic and acidic residues" evidence="5">
    <location>
        <begin position="78"/>
        <end position="88"/>
    </location>
</feature>
<organism evidence="7 8">
    <name type="scientific">Streptomyces boetiae</name>
    <dbReference type="NCBI Taxonomy" id="3075541"/>
    <lineage>
        <taxon>Bacteria</taxon>
        <taxon>Bacillati</taxon>
        <taxon>Actinomycetota</taxon>
        <taxon>Actinomycetes</taxon>
        <taxon>Kitasatosporales</taxon>
        <taxon>Streptomycetaceae</taxon>
        <taxon>Streptomyces</taxon>
    </lineage>
</organism>
<accession>A0ABU2L9R4</accession>
<comment type="caution">
    <text evidence="7">The sequence shown here is derived from an EMBL/GenBank/DDBJ whole genome shotgun (WGS) entry which is preliminary data.</text>
</comment>
<comment type="catalytic activity">
    <reaction evidence="4">
        <text>Hydrolysis of (1-&gt;4)-beta-linkages between N-acetylmuramic acid and N-acetyl-D-glucosamine residues in a peptidoglycan and between N-acetyl-D-glucosamine residues in chitodextrins.</text>
        <dbReference type="EC" id="3.2.1.17"/>
    </reaction>
</comment>
<feature type="chain" id="PRO_5045135264" description="Lysozyme" evidence="6">
    <location>
        <begin position="47"/>
        <end position="303"/>
    </location>
</feature>
<sequence>MRGIGKPGTTPRTPRTGARPARRRLTALLGALLATGALLLASPATATADGRAAATRSSAPAEEPRPQPGTAWMGMTVPEHEGGGRRSGEPGPVPYATVEGVDVSSHQGNVAWSTLWNAGNRFAYVKATEGTSYRNPYFAQQYNGSYNVGMIRGAYHFALPNVSSGATQANFFASNGGGWSRDGRTLPGVLDIEYNPYGSTCYGLSQAAMVNWIRDFLTTYQARTGRWAVIYTTTNWWTTCTGNYGGFGANHPLWIARYASSPGTLPAGWGFHTFWQYTSTGPTVGDHNRFNGAYDRLQALANG</sequence>
<gene>
    <name evidence="7" type="ORF">RM780_15290</name>
</gene>
<dbReference type="RefSeq" id="WP_311631261.1">
    <property type="nucleotide sequence ID" value="NZ_JAVREN010000020.1"/>
</dbReference>
<dbReference type="InterPro" id="IPR018077">
    <property type="entry name" value="Glyco_hydro_fam25_subgr"/>
</dbReference>
<evidence type="ECO:0000256" key="6">
    <source>
        <dbReference type="SAM" id="SignalP"/>
    </source>
</evidence>
<evidence type="ECO:0000256" key="4">
    <source>
        <dbReference type="RuleBase" id="RU361176"/>
    </source>
</evidence>
<dbReference type="PANTHER" id="PTHR34135">
    <property type="entry name" value="LYSOZYME"/>
    <property type="match status" value="1"/>
</dbReference>
<comment type="similarity">
    <text evidence="1 4">Belongs to the glycosyl hydrolase 25 family.</text>
</comment>
<keyword evidence="6" id="KW-0732">Signal</keyword>
<keyword evidence="8" id="KW-1185">Reference proteome</keyword>
<dbReference type="Pfam" id="PF01183">
    <property type="entry name" value="Glyco_hydro_25"/>
    <property type="match status" value="1"/>
</dbReference>
<dbReference type="Proteomes" id="UP001183388">
    <property type="component" value="Unassembled WGS sequence"/>
</dbReference>
<evidence type="ECO:0000256" key="2">
    <source>
        <dbReference type="ARBA" id="ARBA00022801"/>
    </source>
</evidence>
<dbReference type="EMBL" id="JAVREN010000020">
    <property type="protein sequence ID" value="MDT0308316.1"/>
    <property type="molecule type" value="Genomic_DNA"/>
</dbReference>
<name>A0ABU2L9R4_9ACTN</name>
<feature type="signal peptide" evidence="6">
    <location>
        <begin position="1"/>
        <end position="46"/>
    </location>
</feature>
<dbReference type="SMART" id="SM00641">
    <property type="entry name" value="Glyco_25"/>
    <property type="match status" value="1"/>
</dbReference>
<feature type="compositionally biased region" description="Low complexity" evidence="5">
    <location>
        <begin position="50"/>
        <end position="59"/>
    </location>
</feature>
<evidence type="ECO:0000256" key="1">
    <source>
        <dbReference type="ARBA" id="ARBA00010646"/>
    </source>
</evidence>
<evidence type="ECO:0000313" key="7">
    <source>
        <dbReference type="EMBL" id="MDT0308316.1"/>
    </source>
</evidence>
<evidence type="ECO:0000256" key="5">
    <source>
        <dbReference type="SAM" id="MobiDB-lite"/>
    </source>
</evidence>
<protein>
    <recommendedName>
        <fullName evidence="4">Lysozyme</fullName>
        <ecNumber evidence="4">3.2.1.17</ecNumber>
    </recommendedName>
</protein>
<dbReference type="Gene3D" id="3.20.20.80">
    <property type="entry name" value="Glycosidases"/>
    <property type="match status" value="1"/>
</dbReference>
<reference evidence="8" key="1">
    <citation type="submission" date="2023-07" db="EMBL/GenBank/DDBJ databases">
        <title>30 novel species of actinomycetes from the DSMZ collection.</title>
        <authorList>
            <person name="Nouioui I."/>
        </authorList>
    </citation>
    <scope>NUCLEOTIDE SEQUENCE [LARGE SCALE GENOMIC DNA]</scope>
    <source>
        <strain evidence="8">DSM 44917</strain>
    </source>
</reference>
<keyword evidence="2 4" id="KW-0378">Hydrolase</keyword>
<dbReference type="PANTHER" id="PTHR34135:SF2">
    <property type="entry name" value="LYSOZYME"/>
    <property type="match status" value="1"/>
</dbReference>
<feature type="compositionally biased region" description="Low complexity" evidence="5">
    <location>
        <begin position="7"/>
        <end position="19"/>
    </location>
</feature>
<keyword evidence="3 4" id="KW-0326">Glycosidase</keyword>
<dbReference type="InterPro" id="IPR017853">
    <property type="entry name" value="GH"/>
</dbReference>